<dbReference type="Pfam" id="PF13340">
    <property type="entry name" value="DUF4096"/>
    <property type="match status" value="1"/>
</dbReference>
<evidence type="ECO:0000256" key="1">
    <source>
        <dbReference type="SAM" id="MobiDB-lite"/>
    </source>
</evidence>
<dbReference type="InterPro" id="IPR052909">
    <property type="entry name" value="Transposase_6_like"/>
</dbReference>
<dbReference type="Proteomes" id="UP000248863">
    <property type="component" value="Unassembled WGS sequence"/>
</dbReference>
<protein>
    <submittedName>
        <fullName evidence="3">IS5/IS1182 family transposase</fullName>
    </submittedName>
</protein>
<dbReference type="EMBL" id="NPEU01000043">
    <property type="protein sequence ID" value="RAI40339.1"/>
    <property type="molecule type" value="Genomic_DNA"/>
</dbReference>
<name>A0A327KN84_9BRAD</name>
<keyword evidence="4" id="KW-1185">Reference proteome</keyword>
<reference evidence="3 4" key="1">
    <citation type="submission" date="2017-07" db="EMBL/GenBank/DDBJ databases">
        <title>Draft Genome Sequences of Select Purple Nonsulfur Bacteria.</title>
        <authorList>
            <person name="Lasarre B."/>
            <person name="Mckinlay J.B."/>
        </authorList>
    </citation>
    <scope>NUCLEOTIDE SEQUENCE [LARGE SCALE GENOMIC DNA]</scope>
    <source>
        <strain evidence="3 4">DSM 11907</strain>
    </source>
</reference>
<dbReference type="PANTHER" id="PTHR46637:SF1">
    <property type="entry name" value="BLL5188 PROTEIN"/>
    <property type="match status" value="1"/>
</dbReference>
<evidence type="ECO:0000259" key="2">
    <source>
        <dbReference type="Pfam" id="PF13340"/>
    </source>
</evidence>
<dbReference type="InterPro" id="IPR025161">
    <property type="entry name" value="IS402-like_dom"/>
</dbReference>
<gene>
    <name evidence="3" type="ORF">CH338_06470</name>
</gene>
<dbReference type="OrthoDB" id="9798237at2"/>
<comment type="caution">
    <text evidence="3">The sequence shown here is derived from an EMBL/GenBank/DDBJ whole genome shotgun (WGS) entry which is preliminary data.</text>
</comment>
<organism evidence="3 4">
    <name type="scientific">Rhodoplanes elegans</name>
    <dbReference type="NCBI Taxonomy" id="29408"/>
    <lineage>
        <taxon>Bacteria</taxon>
        <taxon>Pseudomonadati</taxon>
        <taxon>Pseudomonadota</taxon>
        <taxon>Alphaproteobacteria</taxon>
        <taxon>Hyphomicrobiales</taxon>
        <taxon>Nitrobacteraceae</taxon>
        <taxon>Rhodoplanes</taxon>
    </lineage>
</organism>
<feature type="domain" description="Insertion element IS402-like" evidence="2">
    <location>
        <begin position="8"/>
        <end position="78"/>
    </location>
</feature>
<dbReference type="PANTHER" id="PTHR46637">
    <property type="entry name" value="TIS1421-TRANSPOSASE PROTEIN A"/>
    <property type="match status" value="1"/>
</dbReference>
<accession>A0A327KN84</accession>
<feature type="region of interest" description="Disordered" evidence="1">
    <location>
        <begin position="83"/>
        <end position="123"/>
    </location>
</feature>
<proteinExistence type="predicted"/>
<evidence type="ECO:0000313" key="3">
    <source>
        <dbReference type="EMBL" id="RAI40339.1"/>
    </source>
</evidence>
<feature type="non-terminal residue" evidence="3">
    <location>
        <position position="123"/>
    </location>
</feature>
<dbReference type="AlphaFoldDB" id="A0A327KN84"/>
<sequence>MSKQLYWLSDSEWVRIEPHLPRGRRGADRVDDRREISGIVHMLRIGARWRDCPKEYGPYTTIYNRFNRWSRQGLWFEISEALTARPASSRRSRSTAPTSRPTALRRAEKGGLQAGDRPLARRT</sequence>
<evidence type="ECO:0000313" key="4">
    <source>
        <dbReference type="Proteomes" id="UP000248863"/>
    </source>
</evidence>